<reference evidence="1 2" key="1">
    <citation type="submission" date="2019-07" db="EMBL/GenBank/DDBJ databases">
        <title>Genomics analysis of Aphanomyces spp. identifies a new class of oomycete effector associated with host adaptation.</title>
        <authorList>
            <person name="Gaulin E."/>
        </authorList>
    </citation>
    <scope>NUCLEOTIDE SEQUENCE [LARGE SCALE GENOMIC DNA]</scope>
    <source>
        <strain evidence="1 2">ATCC 201684</strain>
    </source>
</reference>
<dbReference type="AlphaFoldDB" id="A0A6G0XNM0"/>
<proteinExistence type="predicted"/>
<dbReference type="Pfam" id="PF12796">
    <property type="entry name" value="Ank_2"/>
    <property type="match status" value="1"/>
</dbReference>
<keyword evidence="2" id="KW-1185">Reference proteome</keyword>
<dbReference type="Gene3D" id="1.25.40.20">
    <property type="entry name" value="Ankyrin repeat-containing domain"/>
    <property type="match status" value="2"/>
</dbReference>
<gene>
    <name evidence="1" type="ORF">Ae201684_003012</name>
</gene>
<dbReference type="PANTHER" id="PTHR46586">
    <property type="entry name" value="ANKYRIN REPEAT-CONTAINING PROTEIN"/>
    <property type="match status" value="1"/>
</dbReference>
<comment type="caution">
    <text evidence="1">The sequence shown here is derived from an EMBL/GenBank/DDBJ whole genome shotgun (WGS) entry which is preliminary data.</text>
</comment>
<dbReference type="InterPro" id="IPR002110">
    <property type="entry name" value="Ankyrin_rpt"/>
</dbReference>
<dbReference type="PANTHER" id="PTHR46586:SF3">
    <property type="entry name" value="ANKYRIN REPEAT-CONTAINING PROTEIN"/>
    <property type="match status" value="1"/>
</dbReference>
<dbReference type="EMBL" id="VJMJ01000034">
    <property type="protein sequence ID" value="KAF0741820.1"/>
    <property type="molecule type" value="Genomic_DNA"/>
</dbReference>
<accession>A0A6G0XNM0</accession>
<dbReference type="InterPro" id="IPR052050">
    <property type="entry name" value="SecEffector_AnkRepeat"/>
</dbReference>
<dbReference type="Proteomes" id="UP000481153">
    <property type="component" value="Unassembled WGS sequence"/>
</dbReference>
<dbReference type="InterPro" id="IPR036770">
    <property type="entry name" value="Ankyrin_rpt-contain_sf"/>
</dbReference>
<sequence length="357" mass="40240">MVATAVLRVLQCQSLMNLVATFQPGLPQDMFAFRGLQVPEMPSPTRRLFLFQIDYASLDIALAPWYRVYGTDRLKKLLALMPHVHDVVFMHAVFQGRFEAATELAQPKRLLVEHHVLDIAAMNGHVDLFCLLQHWNYNVCTCRAMDWAAGGGHLEMVQYLHNARREGCTKDAMEFAARNGHLPTVQWLHCNRSEGCSKRAMDFAAAQGHLDVVIWLATHRKEGCSTLAMDWAAKNGHLKVVQWLHANRNEGCTTGAMTLAAGWGHLHIVTWLFENRYERCKQKAIIGAAKHGHLNVVVWLHRTMGLKCTAKVLKVAKSGFHSDYVQRHPPCGANKLPAAWYSKQLTKSFFLSAPLTL</sequence>
<name>A0A6G0XNM0_9STRA</name>
<evidence type="ECO:0000313" key="2">
    <source>
        <dbReference type="Proteomes" id="UP000481153"/>
    </source>
</evidence>
<organism evidence="1 2">
    <name type="scientific">Aphanomyces euteiches</name>
    <dbReference type="NCBI Taxonomy" id="100861"/>
    <lineage>
        <taxon>Eukaryota</taxon>
        <taxon>Sar</taxon>
        <taxon>Stramenopiles</taxon>
        <taxon>Oomycota</taxon>
        <taxon>Saprolegniomycetes</taxon>
        <taxon>Saprolegniales</taxon>
        <taxon>Verrucalvaceae</taxon>
        <taxon>Aphanomyces</taxon>
    </lineage>
</organism>
<evidence type="ECO:0000313" key="1">
    <source>
        <dbReference type="EMBL" id="KAF0741820.1"/>
    </source>
</evidence>
<dbReference type="VEuPathDB" id="FungiDB:AeMF1_012488"/>
<dbReference type="SUPFAM" id="SSF48403">
    <property type="entry name" value="Ankyrin repeat"/>
    <property type="match status" value="1"/>
</dbReference>
<protein>
    <submittedName>
        <fullName evidence="1">Uncharacterized protein</fullName>
    </submittedName>
</protein>